<dbReference type="EMBL" id="AGEK01000016">
    <property type="protein sequence ID" value="EHO72963.1"/>
    <property type="molecule type" value="Genomic_DNA"/>
</dbReference>
<dbReference type="STRING" id="999422.HMPREF9944_00556"/>
<gene>
    <name evidence="1" type="ORF">HMPREF9944_00556</name>
</gene>
<accession>H1HK62</accession>
<evidence type="ECO:0000313" key="2">
    <source>
        <dbReference type="Proteomes" id="UP000003167"/>
    </source>
</evidence>
<dbReference type="PATRIC" id="fig|999422.3.peg.558"/>
<dbReference type="Proteomes" id="UP000003167">
    <property type="component" value="Unassembled WGS sequence"/>
</dbReference>
<comment type="caution">
    <text evidence="1">The sequence shown here is derived from an EMBL/GenBank/DDBJ whole genome shotgun (WGS) entry which is preliminary data.</text>
</comment>
<name>H1HK62_9BACT</name>
<keyword evidence="2" id="KW-1185">Reference proteome</keyword>
<reference evidence="1 2" key="1">
    <citation type="submission" date="2011-12" db="EMBL/GenBank/DDBJ databases">
        <title>The Genome Sequence of Prevotella maculosa OT 289.</title>
        <authorList>
            <consortium name="The Broad Institute Genome Sequencing Platform"/>
            <person name="Earl A."/>
            <person name="Ward D."/>
            <person name="Feldgarden M."/>
            <person name="Gevers D."/>
            <person name="Izard J."/>
            <person name="Blanton J.M."/>
            <person name="Mathney J."/>
            <person name="Tanner A.C."/>
            <person name="Dewhirst F.E."/>
            <person name="Young S.K."/>
            <person name="Zeng Q."/>
            <person name="Gargeya S."/>
            <person name="Fitzgerald M."/>
            <person name="Haas B."/>
            <person name="Abouelleil A."/>
            <person name="Alvarado L."/>
            <person name="Arachchi H.M."/>
            <person name="Berlin A."/>
            <person name="Chapman S.B."/>
            <person name="Gearin G."/>
            <person name="Goldberg J."/>
            <person name="Griggs A."/>
            <person name="Gujja S."/>
            <person name="Hansen M."/>
            <person name="Heiman D."/>
            <person name="Howarth C."/>
            <person name="Larimer J."/>
            <person name="Lui A."/>
            <person name="MacDonald P.J.P."/>
            <person name="McCowen C."/>
            <person name="Montmayeur A."/>
            <person name="Murphy C."/>
            <person name="Neiman D."/>
            <person name="Pearson M."/>
            <person name="Priest M."/>
            <person name="Roberts A."/>
            <person name="Saif S."/>
            <person name="Shea T."/>
            <person name="Sisk P."/>
            <person name="Stolte C."/>
            <person name="Sykes S."/>
            <person name="Wortman J."/>
            <person name="Nusbaum C."/>
            <person name="Birren B."/>
        </authorList>
    </citation>
    <scope>NUCLEOTIDE SEQUENCE [LARGE SCALE GENOMIC DNA]</scope>
    <source>
        <strain evidence="1 2">OT 289</strain>
    </source>
</reference>
<sequence>MVIAPLYLHGQKSSTISIIPFLQPNSTYIFTDKNTALKSNPKDFVFHLRPLRFSVSAVLVFNLSHFAVQFQPFCTVKWAILHDKMAKIETQGSSR</sequence>
<proteinExistence type="predicted"/>
<dbReference type="HOGENOM" id="CLU_2370475_0_0_10"/>
<organism evidence="1 2">
    <name type="scientific">Segatella maculosa OT 289</name>
    <dbReference type="NCBI Taxonomy" id="999422"/>
    <lineage>
        <taxon>Bacteria</taxon>
        <taxon>Pseudomonadati</taxon>
        <taxon>Bacteroidota</taxon>
        <taxon>Bacteroidia</taxon>
        <taxon>Bacteroidales</taxon>
        <taxon>Prevotellaceae</taxon>
        <taxon>Segatella</taxon>
    </lineage>
</organism>
<evidence type="ECO:0000313" key="1">
    <source>
        <dbReference type="EMBL" id="EHO72963.1"/>
    </source>
</evidence>
<dbReference type="AlphaFoldDB" id="H1HK62"/>
<protein>
    <submittedName>
        <fullName evidence="1">Uncharacterized protein</fullName>
    </submittedName>
</protein>